<keyword evidence="2" id="KW-1133">Transmembrane helix</keyword>
<dbReference type="Proteomes" id="UP000695264">
    <property type="component" value="Unassembled WGS sequence"/>
</dbReference>
<feature type="compositionally biased region" description="Low complexity" evidence="1">
    <location>
        <begin position="52"/>
        <end position="63"/>
    </location>
</feature>
<evidence type="ECO:0000256" key="1">
    <source>
        <dbReference type="SAM" id="MobiDB-lite"/>
    </source>
</evidence>
<dbReference type="Pfam" id="PF19803">
    <property type="entry name" value="DUF6286"/>
    <property type="match status" value="1"/>
</dbReference>
<feature type="compositionally biased region" description="Low complexity" evidence="1">
    <location>
        <begin position="26"/>
        <end position="43"/>
    </location>
</feature>
<name>A0ABX1C023_9ACTN</name>
<evidence type="ECO:0000259" key="3">
    <source>
        <dbReference type="Pfam" id="PF19803"/>
    </source>
</evidence>
<evidence type="ECO:0000256" key="2">
    <source>
        <dbReference type="SAM" id="Phobius"/>
    </source>
</evidence>
<comment type="caution">
    <text evidence="4">The sequence shown here is derived from an EMBL/GenBank/DDBJ whole genome shotgun (WGS) entry which is preliminary data.</text>
</comment>
<dbReference type="InterPro" id="IPR046253">
    <property type="entry name" value="DUF6286"/>
</dbReference>
<feature type="compositionally biased region" description="Pro residues" evidence="1">
    <location>
        <begin position="157"/>
        <end position="171"/>
    </location>
</feature>
<feature type="compositionally biased region" description="Basic and acidic residues" evidence="1">
    <location>
        <begin position="506"/>
        <end position="527"/>
    </location>
</feature>
<organism evidence="4 5">
    <name type="scientific">Streptomyces zingiberis</name>
    <dbReference type="NCBI Taxonomy" id="2053010"/>
    <lineage>
        <taxon>Bacteria</taxon>
        <taxon>Bacillati</taxon>
        <taxon>Actinomycetota</taxon>
        <taxon>Actinomycetes</taxon>
        <taxon>Kitasatosporales</taxon>
        <taxon>Streptomycetaceae</taxon>
        <taxon>Streptomyces</taxon>
    </lineage>
</organism>
<feature type="transmembrane region" description="Helical" evidence="2">
    <location>
        <begin position="266"/>
        <end position="285"/>
    </location>
</feature>
<feature type="region of interest" description="Disordered" evidence="1">
    <location>
        <begin position="374"/>
        <end position="527"/>
    </location>
</feature>
<protein>
    <submittedName>
        <fullName evidence="4">Asp23/Gls24 family envelope stress response protein</fullName>
    </submittedName>
</protein>
<feature type="region of interest" description="Disordered" evidence="1">
    <location>
        <begin position="1"/>
        <end position="63"/>
    </location>
</feature>
<feature type="domain" description="DUF6286" evidence="3">
    <location>
        <begin position="275"/>
        <end position="378"/>
    </location>
</feature>
<feature type="compositionally biased region" description="Basic and acidic residues" evidence="1">
    <location>
        <begin position="479"/>
        <end position="489"/>
    </location>
</feature>
<accession>A0ABX1C023</accession>
<keyword evidence="5" id="KW-1185">Reference proteome</keyword>
<reference evidence="4 5" key="1">
    <citation type="submission" date="2020-03" db="EMBL/GenBank/DDBJ databases">
        <title>WGS of actinomycetes isolated from Thailand.</title>
        <authorList>
            <person name="Thawai C."/>
        </authorList>
    </citation>
    <scope>NUCLEOTIDE SEQUENCE [LARGE SCALE GENOMIC DNA]</scope>
    <source>
        <strain evidence="4 5">PLAI 1-29</strain>
    </source>
</reference>
<dbReference type="RefSeq" id="WP_168101764.1">
    <property type="nucleotide sequence ID" value="NZ_JAATEN010000007.1"/>
</dbReference>
<feature type="compositionally biased region" description="Gly residues" evidence="1">
    <location>
        <begin position="419"/>
        <end position="430"/>
    </location>
</feature>
<evidence type="ECO:0000313" key="5">
    <source>
        <dbReference type="Proteomes" id="UP000695264"/>
    </source>
</evidence>
<keyword evidence="2" id="KW-0812">Transmembrane</keyword>
<evidence type="ECO:0000313" key="4">
    <source>
        <dbReference type="EMBL" id="NJQ01152.1"/>
    </source>
</evidence>
<sequence>MTSGTGRGTAPGAGRGEVSWVGRGGAPTRRGGAPAGTRVAGAPPGAGGGTAAGARAGAPVAAARRGTTTIAGKAVRKIAERAAGEVLPAPAAGTVSGSATVRGRRASVALRAALPYPAPLSETAREVQRHVADRVRGLTGLETGRVDLTVTGLRNPPALPAPAAPSPPLSPRPSGQPAGRLGLAPPFTPAEQVPTEAARPAVRQARRRWWSARRGPMAALTLTAAAACAAVTADVIRVHATGRPAAAWRTGLLDWLSGHGPGGTPVTIAGALLALAGAWLLVLACTPGRRHQLTLTPPAPGWNVAVDRSTVAALVRDAVERAGGISTATVRVRRGRVTVRARLAFGDLPTAREQATAAARRTLADCPLRRAPGLRVTVTPEPAWQPPGGTGTSVTGRSRRSGEAGGGGTDAEPRDVIGDGPGGAPGGEPGGARRAAPGDAPDDGPGHRSRVISGGAPAGPPPDAGRYGPQGAAGAARPLPERAPGRDTEAFPGGGPGDHAGHGHGPGHDHGHDHDRHQDRHDGGERR</sequence>
<proteinExistence type="predicted"/>
<gene>
    <name evidence="4" type="ORF">HCK00_11560</name>
</gene>
<feature type="region of interest" description="Disordered" evidence="1">
    <location>
        <begin position="153"/>
        <end position="202"/>
    </location>
</feature>
<keyword evidence="2" id="KW-0472">Membrane</keyword>
<dbReference type="EMBL" id="JAATEN010000007">
    <property type="protein sequence ID" value="NJQ01152.1"/>
    <property type="molecule type" value="Genomic_DNA"/>
</dbReference>
<feature type="transmembrane region" description="Helical" evidence="2">
    <location>
        <begin position="217"/>
        <end position="236"/>
    </location>
</feature>
<feature type="compositionally biased region" description="Gly residues" evidence="1">
    <location>
        <begin position="1"/>
        <end position="15"/>
    </location>
</feature>